<dbReference type="AlphaFoldDB" id="A0A843U8D5"/>
<feature type="signal peptide" evidence="2">
    <location>
        <begin position="1"/>
        <end position="16"/>
    </location>
</feature>
<keyword evidence="1" id="KW-0472">Membrane</keyword>
<proteinExistence type="predicted"/>
<dbReference type="Proteomes" id="UP000652761">
    <property type="component" value="Unassembled WGS sequence"/>
</dbReference>
<evidence type="ECO:0000256" key="1">
    <source>
        <dbReference type="SAM" id="Phobius"/>
    </source>
</evidence>
<feature type="transmembrane region" description="Helical" evidence="1">
    <location>
        <begin position="133"/>
        <end position="155"/>
    </location>
</feature>
<sequence length="203" mass="21758">MSRLVSLLCLTPLVSAGVVLVLGCQSMVALACVASPPRGVSGVWGGSACRPSTLWRSEVAVLVVRRPSHVVARWSPRVETCFRVVLDSVGFCRSRVYVTTLVGGHGIALFCSIVLFCCFVVPCCRCSSLYSFLVLFPIFGVPAALVGEGLVISTWPCSRGSPPYSLQLGAHRRGSSVSDGLWRQLWRCVLSATVRASVVSYCT</sequence>
<dbReference type="EMBL" id="NMUH01000301">
    <property type="protein sequence ID" value="MQL76499.1"/>
    <property type="molecule type" value="Genomic_DNA"/>
</dbReference>
<organism evidence="3 4">
    <name type="scientific">Colocasia esculenta</name>
    <name type="common">Wild taro</name>
    <name type="synonym">Arum esculentum</name>
    <dbReference type="NCBI Taxonomy" id="4460"/>
    <lineage>
        <taxon>Eukaryota</taxon>
        <taxon>Viridiplantae</taxon>
        <taxon>Streptophyta</taxon>
        <taxon>Embryophyta</taxon>
        <taxon>Tracheophyta</taxon>
        <taxon>Spermatophyta</taxon>
        <taxon>Magnoliopsida</taxon>
        <taxon>Liliopsida</taxon>
        <taxon>Araceae</taxon>
        <taxon>Aroideae</taxon>
        <taxon>Colocasieae</taxon>
        <taxon>Colocasia</taxon>
    </lineage>
</organism>
<feature type="transmembrane region" description="Helical" evidence="1">
    <location>
        <begin position="96"/>
        <end position="121"/>
    </location>
</feature>
<name>A0A843U8D5_COLES</name>
<keyword evidence="1" id="KW-0812">Transmembrane</keyword>
<feature type="chain" id="PRO_5033055322" evidence="2">
    <location>
        <begin position="17"/>
        <end position="203"/>
    </location>
</feature>
<gene>
    <name evidence="3" type="ORF">Taro_008890</name>
</gene>
<dbReference type="PROSITE" id="PS51257">
    <property type="entry name" value="PROKAR_LIPOPROTEIN"/>
    <property type="match status" value="1"/>
</dbReference>
<evidence type="ECO:0000313" key="4">
    <source>
        <dbReference type="Proteomes" id="UP000652761"/>
    </source>
</evidence>
<protein>
    <submittedName>
        <fullName evidence="3">Uncharacterized protein</fullName>
    </submittedName>
</protein>
<reference evidence="3" key="1">
    <citation type="submission" date="2017-07" db="EMBL/GenBank/DDBJ databases">
        <title>Taro Niue Genome Assembly and Annotation.</title>
        <authorList>
            <person name="Atibalentja N."/>
            <person name="Keating K."/>
            <person name="Fields C.J."/>
        </authorList>
    </citation>
    <scope>NUCLEOTIDE SEQUENCE</scope>
    <source>
        <strain evidence="3">Niue_2</strain>
        <tissue evidence="3">Leaf</tissue>
    </source>
</reference>
<keyword evidence="2" id="KW-0732">Signal</keyword>
<keyword evidence="4" id="KW-1185">Reference proteome</keyword>
<evidence type="ECO:0000313" key="3">
    <source>
        <dbReference type="EMBL" id="MQL76499.1"/>
    </source>
</evidence>
<accession>A0A843U8D5</accession>
<evidence type="ECO:0000256" key="2">
    <source>
        <dbReference type="SAM" id="SignalP"/>
    </source>
</evidence>
<keyword evidence="1" id="KW-1133">Transmembrane helix</keyword>
<comment type="caution">
    <text evidence="3">The sequence shown here is derived from an EMBL/GenBank/DDBJ whole genome shotgun (WGS) entry which is preliminary data.</text>
</comment>